<comment type="subcellular location">
    <subcellularLocation>
        <location evidence="5">Cell membrane</location>
        <topology evidence="5">Multi-pass membrane protein</topology>
    </subcellularLocation>
    <subcellularLocation>
        <location evidence="1">Membrane</location>
        <topology evidence="1">Multi-pass membrane protein</topology>
    </subcellularLocation>
</comment>
<feature type="transmembrane region" description="Helical" evidence="5">
    <location>
        <begin position="196"/>
        <end position="217"/>
    </location>
</feature>
<evidence type="ECO:0000256" key="5">
    <source>
        <dbReference type="RuleBase" id="RU363041"/>
    </source>
</evidence>
<keyword evidence="4 5" id="KW-0472">Membrane</keyword>
<evidence type="ECO:0000313" key="7">
    <source>
        <dbReference type="Proteomes" id="UP000197361"/>
    </source>
</evidence>
<dbReference type="Pfam" id="PF01925">
    <property type="entry name" value="TauE"/>
    <property type="match status" value="1"/>
</dbReference>
<feature type="transmembrane region" description="Helical" evidence="5">
    <location>
        <begin position="223"/>
        <end position="242"/>
    </location>
</feature>
<keyword evidence="5" id="KW-1003">Cell membrane</keyword>
<dbReference type="AlphaFoldDB" id="A0A246K2F6"/>
<dbReference type="PANTHER" id="PTHR43701:SF5">
    <property type="entry name" value="MEMBRANE TRANSPORTER PROTEIN-RELATED"/>
    <property type="match status" value="1"/>
</dbReference>
<dbReference type="GO" id="GO:0005886">
    <property type="term" value="C:plasma membrane"/>
    <property type="evidence" value="ECO:0007669"/>
    <property type="project" value="UniProtKB-SubCell"/>
</dbReference>
<keyword evidence="2 5" id="KW-0812">Transmembrane</keyword>
<dbReference type="OrthoDB" id="560496at2"/>
<feature type="transmembrane region" description="Helical" evidence="5">
    <location>
        <begin position="92"/>
        <end position="113"/>
    </location>
</feature>
<dbReference type="RefSeq" id="WP_088440404.1">
    <property type="nucleotide sequence ID" value="NZ_BMMC01000005.1"/>
</dbReference>
<feature type="transmembrane region" description="Helical" evidence="5">
    <location>
        <begin position="67"/>
        <end position="86"/>
    </location>
</feature>
<evidence type="ECO:0000256" key="3">
    <source>
        <dbReference type="ARBA" id="ARBA00022989"/>
    </source>
</evidence>
<keyword evidence="7" id="KW-1185">Reference proteome</keyword>
<feature type="transmembrane region" description="Helical" evidence="5">
    <location>
        <begin position="29"/>
        <end position="55"/>
    </location>
</feature>
<name>A0A246K2F6_9SPHN</name>
<evidence type="ECO:0000256" key="1">
    <source>
        <dbReference type="ARBA" id="ARBA00004141"/>
    </source>
</evidence>
<sequence length="244" mass="24480">MTGLAALFGLTALLYAAVGFGGGSTYTALLLLGGVAVGLVPAISLACNIIVVSGGTIRFARSGAMPWAKALPLVAVAAPLAFLGGLTPVKQGVLVVLLGLSLLASAVALLIQPQKAKPEQLSPRLLLPIAAALGFLAGVVGIGGGIFLAPILHLIRWAEARTVAATASFFILVNSLFGLTGQLLKGKGSEMIGAVASHWPLLVAVLIGGAIGTQLAVKSGPAALIRRLTAVLVGVVAIRLLFGF</sequence>
<gene>
    <name evidence="6" type="ORF">CDQ92_06120</name>
</gene>
<dbReference type="PANTHER" id="PTHR43701">
    <property type="entry name" value="MEMBRANE TRANSPORTER PROTEIN MJ0441-RELATED"/>
    <property type="match status" value="1"/>
</dbReference>
<evidence type="ECO:0000256" key="4">
    <source>
        <dbReference type="ARBA" id="ARBA00023136"/>
    </source>
</evidence>
<dbReference type="InterPro" id="IPR002781">
    <property type="entry name" value="TM_pro_TauE-like"/>
</dbReference>
<dbReference type="EMBL" id="NISK01000001">
    <property type="protein sequence ID" value="OWQ99660.1"/>
    <property type="molecule type" value="Genomic_DNA"/>
</dbReference>
<accession>A0A246K2F6</accession>
<organism evidence="6 7">
    <name type="scientific">Sphingopyxis bauzanensis</name>
    <dbReference type="NCBI Taxonomy" id="651663"/>
    <lineage>
        <taxon>Bacteria</taxon>
        <taxon>Pseudomonadati</taxon>
        <taxon>Pseudomonadota</taxon>
        <taxon>Alphaproteobacteria</taxon>
        <taxon>Sphingomonadales</taxon>
        <taxon>Sphingomonadaceae</taxon>
        <taxon>Sphingopyxis</taxon>
    </lineage>
</organism>
<proteinExistence type="inferred from homology"/>
<feature type="transmembrane region" description="Helical" evidence="5">
    <location>
        <begin position="125"/>
        <end position="151"/>
    </location>
</feature>
<feature type="transmembrane region" description="Helical" evidence="5">
    <location>
        <begin position="163"/>
        <end position="184"/>
    </location>
</feature>
<evidence type="ECO:0000313" key="6">
    <source>
        <dbReference type="EMBL" id="OWQ99660.1"/>
    </source>
</evidence>
<dbReference type="InterPro" id="IPR051598">
    <property type="entry name" value="TSUP/Inactive_protease-like"/>
</dbReference>
<keyword evidence="3 5" id="KW-1133">Transmembrane helix</keyword>
<comment type="similarity">
    <text evidence="5">Belongs to the 4-toluene sulfonate uptake permease (TSUP) (TC 2.A.102) family.</text>
</comment>
<comment type="caution">
    <text evidence="6">The sequence shown here is derived from an EMBL/GenBank/DDBJ whole genome shotgun (WGS) entry which is preliminary data.</text>
</comment>
<evidence type="ECO:0000256" key="2">
    <source>
        <dbReference type="ARBA" id="ARBA00022692"/>
    </source>
</evidence>
<reference evidence="6 7" key="1">
    <citation type="journal article" date="2010" name="Int. J. Syst. Evol. Microbiol.">
        <title>Sphingopyxis bauzanensis sp. nov., a psychrophilic bacterium isolated from soil.</title>
        <authorList>
            <person name="Zhang D.C."/>
            <person name="Liu H.C."/>
            <person name="Xin Y.H."/>
            <person name="Zhou Y.G."/>
            <person name="Schinner F."/>
            <person name="Margesin R."/>
        </authorList>
    </citation>
    <scope>NUCLEOTIDE SEQUENCE [LARGE SCALE GENOMIC DNA]</scope>
    <source>
        <strain evidence="6 7">DSM 22271</strain>
    </source>
</reference>
<protein>
    <recommendedName>
        <fullName evidence="5">Probable membrane transporter protein</fullName>
    </recommendedName>
</protein>
<dbReference type="Proteomes" id="UP000197361">
    <property type="component" value="Unassembled WGS sequence"/>
</dbReference>